<reference evidence="2 3" key="1">
    <citation type="submission" date="2019-12" db="EMBL/GenBank/DDBJ databases">
        <title>Draft genome sequence of the ascomycete Xylaria multiplex DSM 110363.</title>
        <authorList>
            <person name="Buettner E."/>
            <person name="Kellner H."/>
        </authorList>
    </citation>
    <scope>NUCLEOTIDE SEQUENCE [LARGE SCALE GENOMIC DNA]</scope>
    <source>
        <strain evidence="2 3">DSM 110363</strain>
    </source>
</reference>
<proteinExistence type="predicted"/>
<dbReference type="InParanoid" id="A0A7C8MT18"/>
<name>A0A7C8MT18_9PEZI</name>
<evidence type="ECO:0000313" key="3">
    <source>
        <dbReference type="Proteomes" id="UP000481858"/>
    </source>
</evidence>
<sequence>MLPKFCASAVMALAIFSASASPLETDLEYAPLAGNSTLEKRAAFQWRFYDNGGCNHNSNPADTWPTNGSPPGQGDPSNCYSAPTGVNWNRVEIDVFFPSGGSQQNSLFYLEKPIRVKSLALTTSQLPGDVRYPYKRIQRAVVYKEVIRPSEMSEEINALLRDEAREASFRKLLVTTDERGAEMVGLQKCHEYGCDAHVHATVPGLVFTSLLSRAGSRPRKLRRIAARYEAAQAANIARDSVLYWKEGGLAVTVPTE</sequence>
<comment type="caution">
    <text evidence="2">The sequence shown here is derived from an EMBL/GenBank/DDBJ whole genome shotgun (WGS) entry which is preliminary data.</text>
</comment>
<dbReference type="Proteomes" id="UP000481858">
    <property type="component" value="Unassembled WGS sequence"/>
</dbReference>
<feature type="chain" id="PRO_5028825661" evidence="1">
    <location>
        <begin position="21"/>
        <end position="256"/>
    </location>
</feature>
<feature type="signal peptide" evidence="1">
    <location>
        <begin position="1"/>
        <end position="20"/>
    </location>
</feature>
<dbReference type="EMBL" id="WUBL01000132">
    <property type="protein sequence ID" value="KAF2964894.1"/>
    <property type="molecule type" value="Genomic_DNA"/>
</dbReference>
<evidence type="ECO:0000256" key="1">
    <source>
        <dbReference type="SAM" id="SignalP"/>
    </source>
</evidence>
<evidence type="ECO:0000313" key="2">
    <source>
        <dbReference type="EMBL" id="KAF2964894.1"/>
    </source>
</evidence>
<accession>A0A7C8MT18</accession>
<keyword evidence="1" id="KW-0732">Signal</keyword>
<keyword evidence="3" id="KW-1185">Reference proteome</keyword>
<protein>
    <submittedName>
        <fullName evidence="2">Uncharacterized protein</fullName>
    </submittedName>
</protein>
<gene>
    <name evidence="2" type="ORF">GQX73_g8678</name>
</gene>
<dbReference type="OrthoDB" id="4642857at2759"/>
<organism evidence="2 3">
    <name type="scientific">Xylaria multiplex</name>
    <dbReference type="NCBI Taxonomy" id="323545"/>
    <lineage>
        <taxon>Eukaryota</taxon>
        <taxon>Fungi</taxon>
        <taxon>Dikarya</taxon>
        <taxon>Ascomycota</taxon>
        <taxon>Pezizomycotina</taxon>
        <taxon>Sordariomycetes</taxon>
        <taxon>Xylariomycetidae</taxon>
        <taxon>Xylariales</taxon>
        <taxon>Xylariaceae</taxon>
        <taxon>Xylaria</taxon>
    </lineage>
</organism>
<dbReference type="AlphaFoldDB" id="A0A7C8MT18"/>